<proteinExistence type="predicted"/>
<organism evidence="1 2">
    <name type="scientific">Hygrophoropsis aurantiaca</name>
    <dbReference type="NCBI Taxonomy" id="72124"/>
    <lineage>
        <taxon>Eukaryota</taxon>
        <taxon>Fungi</taxon>
        <taxon>Dikarya</taxon>
        <taxon>Basidiomycota</taxon>
        <taxon>Agaricomycotina</taxon>
        <taxon>Agaricomycetes</taxon>
        <taxon>Agaricomycetidae</taxon>
        <taxon>Boletales</taxon>
        <taxon>Coniophorineae</taxon>
        <taxon>Hygrophoropsidaceae</taxon>
        <taxon>Hygrophoropsis</taxon>
    </lineage>
</organism>
<reference evidence="1" key="1">
    <citation type="journal article" date="2021" name="New Phytol.">
        <title>Evolutionary innovations through gain and loss of genes in the ectomycorrhizal Boletales.</title>
        <authorList>
            <person name="Wu G."/>
            <person name="Miyauchi S."/>
            <person name="Morin E."/>
            <person name="Kuo A."/>
            <person name="Drula E."/>
            <person name="Varga T."/>
            <person name="Kohler A."/>
            <person name="Feng B."/>
            <person name="Cao Y."/>
            <person name="Lipzen A."/>
            <person name="Daum C."/>
            <person name="Hundley H."/>
            <person name="Pangilinan J."/>
            <person name="Johnson J."/>
            <person name="Barry K."/>
            <person name="LaButti K."/>
            <person name="Ng V."/>
            <person name="Ahrendt S."/>
            <person name="Min B."/>
            <person name="Choi I.G."/>
            <person name="Park H."/>
            <person name="Plett J.M."/>
            <person name="Magnuson J."/>
            <person name="Spatafora J.W."/>
            <person name="Nagy L.G."/>
            <person name="Henrissat B."/>
            <person name="Grigoriev I.V."/>
            <person name="Yang Z.L."/>
            <person name="Xu J."/>
            <person name="Martin F.M."/>
        </authorList>
    </citation>
    <scope>NUCLEOTIDE SEQUENCE</scope>
    <source>
        <strain evidence="1">ATCC 28755</strain>
    </source>
</reference>
<dbReference type="EMBL" id="MU267693">
    <property type="protein sequence ID" value="KAH7910997.1"/>
    <property type="molecule type" value="Genomic_DNA"/>
</dbReference>
<keyword evidence="2" id="KW-1185">Reference proteome</keyword>
<protein>
    <submittedName>
        <fullName evidence="1">Uncharacterized protein</fullName>
    </submittedName>
</protein>
<name>A0ACB8AE33_9AGAM</name>
<comment type="caution">
    <text evidence="1">The sequence shown here is derived from an EMBL/GenBank/DDBJ whole genome shotgun (WGS) entry which is preliminary data.</text>
</comment>
<gene>
    <name evidence="1" type="ORF">BJ138DRAFT_1126399</name>
</gene>
<dbReference type="Proteomes" id="UP000790377">
    <property type="component" value="Unassembled WGS sequence"/>
</dbReference>
<sequence length="525" mass="57349">MTMPLPPPPSEMEASIYYSGLPSTPKLVARTSTTPWHAPGLELYRQFKQLRPAGNHALQDTWEDNLAFKVHALLDSMKVEWTSTDVVRIVNAGAASSSAPVTIWIGVLPESLSGNDGVVVVSKCQALLVENGITDVEVEIRESVVTRSAGPKLFNTSNLYTDPTVAGVREPLTTTLGLPISAQSTPWAEGTAGFFMVEDGVPERLLLVTARHVVFPPHKNEMNEHFEHKNDSQHRHNVTLFGDSGFPKYLECIKSKIEEKEFDAKLREEGMRAAGTRDDLEANAVRKKAQAELDDAREAMKWLSTFHGDVVTRWATPESRVLGHVILSPPTKPSAGSSSEAHFNGNVMDLGTTDISEYKLNCMMHPNIQNVESFKYPHNGLLMLRGTIPVDEMRHPTACDQDKQPSLMVVKRGTATGLTIGHANNICSYTRCYKGYDDDDIKEATSKEWSILPCDKSSGPFSANGDSGSVVVDGCGRIGGLFTGGAAAALSSKMDITYATPISFILKRMQHHGIIQPNINPVLAI</sequence>
<accession>A0ACB8AE33</accession>
<evidence type="ECO:0000313" key="2">
    <source>
        <dbReference type="Proteomes" id="UP000790377"/>
    </source>
</evidence>
<evidence type="ECO:0000313" key="1">
    <source>
        <dbReference type="EMBL" id="KAH7910997.1"/>
    </source>
</evidence>